<feature type="transmembrane region" description="Helical" evidence="1">
    <location>
        <begin position="71"/>
        <end position="93"/>
    </location>
</feature>
<sequence>MVFLVLVYTHLLHPLIHVCILLFLDHLGSLIPLMHFLLLLEHRLLGIHTHLITLLLPSLLILVILDRLPGLTYLRILLYTVLLLCLLTIYVLLSVALDHLLHLLLGLLHPSVLLLLSCSLHNLHVLDSLREHSVSYLSHTLHALYLLLFLFLFLLVLYLFHHILLLLLFPLLTIPLLLLLLMLSYRDLRVLLFLCLHVVLFFHTFLLTLLFLLKYTNILTKISCFSLLQFSLEYSLALLHNGQMSLNKLLYPVF</sequence>
<keyword evidence="1" id="KW-1133">Transmembrane helix</keyword>
<proteinExistence type="predicted"/>
<dbReference type="EMBL" id="LITT01000031">
    <property type="protein sequence ID" value="OAA85528.1"/>
    <property type="molecule type" value="Genomic_DNA"/>
</dbReference>
<gene>
    <name evidence="2" type="ORF">WY13_02527</name>
</gene>
<feature type="transmembrane region" description="Helical" evidence="1">
    <location>
        <begin position="191"/>
        <end position="213"/>
    </location>
</feature>
<accession>A0A162L7N1</accession>
<feature type="transmembrane region" description="Helical" evidence="1">
    <location>
        <begin position="165"/>
        <end position="185"/>
    </location>
</feature>
<reference evidence="2 3" key="1">
    <citation type="journal article" date="2015" name="Biotechnol. Bioeng.">
        <title>Genome sequence and phenotypic characterization of Caulobacter segnis.</title>
        <authorList>
            <person name="Patel S."/>
            <person name="Fletcher B."/>
            <person name="Scott D.C."/>
            <person name="Ely B."/>
        </authorList>
    </citation>
    <scope>NUCLEOTIDE SEQUENCE [LARGE SCALE GENOMIC DNA]</scope>
    <source>
        <strain evidence="2 3">ERI-2</strain>
    </source>
</reference>
<dbReference type="Proteomes" id="UP000077407">
    <property type="component" value="Unassembled WGS sequence"/>
</dbReference>
<evidence type="ECO:0000313" key="2">
    <source>
        <dbReference type="EMBL" id="OAA85528.1"/>
    </source>
</evidence>
<evidence type="ECO:0000256" key="1">
    <source>
        <dbReference type="SAM" id="Phobius"/>
    </source>
</evidence>
<feature type="transmembrane region" description="Helical" evidence="1">
    <location>
        <begin position="47"/>
        <end position="65"/>
    </location>
</feature>
<evidence type="ECO:0000313" key="3">
    <source>
        <dbReference type="Proteomes" id="UP000077407"/>
    </source>
</evidence>
<feature type="transmembrane region" description="Helical" evidence="1">
    <location>
        <begin position="143"/>
        <end position="160"/>
    </location>
</feature>
<name>A0A162L7N1_9CLOT</name>
<dbReference type="AlphaFoldDB" id="A0A162L7N1"/>
<keyword evidence="1" id="KW-0472">Membrane</keyword>
<keyword evidence="1" id="KW-0812">Transmembrane</keyword>
<organism evidence="2 3">
    <name type="scientific">Clostridium ljungdahlii</name>
    <dbReference type="NCBI Taxonomy" id="1538"/>
    <lineage>
        <taxon>Bacteria</taxon>
        <taxon>Bacillati</taxon>
        <taxon>Bacillota</taxon>
        <taxon>Clostridia</taxon>
        <taxon>Eubacteriales</taxon>
        <taxon>Clostridiaceae</taxon>
        <taxon>Clostridium</taxon>
    </lineage>
</organism>
<protein>
    <submittedName>
        <fullName evidence="2">Uncharacterized protein</fullName>
    </submittedName>
</protein>
<feature type="transmembrane region" description="Helical" evidence="1">
    <location>
        <begin position="100"/>
        <end position="123"/>
    </location>
</feature>
<comment type="caution">
    <text evidence="2">The sequence shown here is derived from an EMBL/GenBank/DDBJ whole genome shotgun (WGS) entry which is preliminary data.</text>
</comment>